<dbReference type="InterPro" id="IPR037523">
    <property type="entry name" value="VOC_core"/>
</dbReference>
<sequence>MRETNKVFHLAIPCKDLDETVEFYESLGCRNARRYDDRVTFDFFGDQVVCHLHPDEIDEKPKMYPRHFGLTFLEKDDYVHLLALANELNLPFFKEPMVRFEGKREEHMTFFLIDPANNLLEFKYYHDIEMVY</sequence>
<protein>
    <recommendedName>
        <fullName evidence="1">VOC domain-containing protein</fullName>
    </recommendedName>
</protein>
<proteinExistence type="predicted"/>
<feature type="domain" description="VOC" evidence="1">
    <location>
        <begin position="6"/>
        <end position="125"/>
    </location>
</feature>
<dbReference type="EMBL" id="JACHGH010000004">
    <property type="protein sequence ID" value="MBB6453251.1"/>
    <property type="molecule type" value="Genomic_DNA"/>
</dbReference>
<dbReference type="PROSITE" id="PS51819">
    <property type="entry name" value="VOC"/>
    <property type="match status" value="1"/>
</dbReference>
<evidence type="ECO:0000259" key="1">
    <source>
        <dbReference type="PROSITE" id="PS51819"/>
    </source>
</evidence>
<organism evidence="2 3">
    <name type="scientific">Salirhabdus euzebyi</name>
    <dbReference type="NCBI Taxonomy" id="394506"/>
    <lineage>
        <taxon>Bacteria</taxon>
        <taxon>Bacillati</taxon>
        <taxon>Bacillota</taxon>
        <taxon>Bacilli</taxon>
        <taxon>Bacillales</taxon>
        <taxon>Bacillaceae</taxon>
        <taxon>Salirhabdus</taxon>
    </lineage>
</organism>
<dbReference type="InterPro" id="IPR004360">
    <property type="entry name" value="Glyas_Fos-R_dOase_dom"/>
</dbReference>
<reference evidence="2 3" key="1">
    <citation type="submission" date="2020-08" db="EMBL/GenBank/DDBJ databases">
        <title>Genomic Encyclopedia of Type Strains, Phase IV (KMG-IV): sequencing the most valuable type-strain genomes for metagenomic binning, comparative biology and taxonomic classification.</title>
        <authorList>
            <person name="Goeker M."/>
        </authorList>
    </citation>
    <scope>NUCLEOTIDE SEQUENCE [LARGE SCALE GENOMIC DNA]</scope>
    <source>
        <strain evidence="2 3">DSM 19612</strain>
    </source>
</reference>
<evidence type="ECO:0000313" key="2">
    <source>
        <dbReference type="EMBL" id="MBB6453251.1"/>
    </source>
</evidence>
<dbReference type="Proteomes" id="UP000581688">
    <property type="component" value="Unassembled WGS sequence"/>
</dbReference>
<dbReference type="PANTHER" id="PTHR39434">
    <property type="match status" value="1"/>
</dbReference>
<comment type="caution">
    <text evidence="2">The sequence shown here is derived from an EMBL/GenBank/DDBJ whole genome shotgun (WGS) entry which is preliminary data.</text>
</comment>
<dbReference type="SUPFAM" id="SSF54593">
    <property type="entry name" value="Glyoxalase/Bleomycin resistance protein/Dihydroxybiphenyl dioxygenase"/>
    <property type="match status" value="1"/>
</dbReference>
<dbReference type="RefSeq" id="WP_174495647.1">
    <property type="nucleotide sequence ID" value="NZ_CADDWK010000004.1"/>
</dbReference>
<name>A0A841Q4A8_9BACI</name>
<accession>A0A841Q4A8</accession>
<keyword evidence="3" id="KW-1185">Reference proteome</keyword>
<dbReference type="PANTHER" id="PTHR39434:SF1">
    <property type="entry name" value="VOC DOMAIN-CONTAINING PROTEIN"/>
    <property type="match status" value="1"/>
</dbReference>
<dbReference type="AlphaFoldDB" id="A0A841Q4A8"/>
<dbReference type="Pfam" id="PF00903">
    <property type="entry name" value="Glyoxalase"/>
    <property type="match status" value="1"/>
</dbReference>
<dbReference type="InterPro" id="IPR029068">
    <property type="entry name" value="Glyas_Bleomycin-R_OHBP_Dase"/>
</dbReference>
<evidence type="ECO:0000313" key="3">
    <source>
        <dbReference type="Proteomes" id="UP000581688"/>
    </source>
</evidence>
<gene>
    <name evidence="2" type="ORF">HNQ94_001699</name>
</gene>
<dbReference type="Gene3D" id="3.10.180.10">
    <property type="entry name" value="2,3-Dihydroxybiphenyl 1,2-Dioxygenase, domain 1"/>
    <property type="match status" value="1"/>
</dbReference>